<organism evidence="2 3">
    <name type="scientific">Tolypocladium capitatum</name>
    <dbReference type="NCBI Taxonomy" id="45235"/>
    <lineage>
        <taxon>Eukaryota</taxon>
        <taxon>Fungi</taxon>
        <taxon>Dikarya</taxon>
        <taxon>Ascomycota</taxon>
        <taxon>Pezizomycotina</taxon>
        <taxon>Sordariomycetes</taxon>
        <taxon>Hypocreomycetidae</taxon>
        <taxon>Hypocreales</taxon>
        <taxon>Ophiocordycipitaceae</taxon>
        <taxon>Tolypocladium</taxon>
    </lineage>
</organism>
<evidence type="ECO:0000256" key="1">
    <source>
        <dbReference type="SAM" id="MobiDB-lite"/>
    </source>
</evidence>
<accession>A0A2K3QA64</accession>
<feature type="region of interest" description="Disordered" evidence="1">
    <location>
        <begin position="27"/>
        <end position="77"/>
    </location>
</feature>
<reference evidence="2 3" key="1">
    <citation type="submission" date="2017-08" db="EMBL/GenBank/DDBJ databases">
        <title>Harnessing the power of phylogenomics to disentangle the directionality and signatures of interkingdom host jumping in the parasitic fungal genus Tolypocladium.</title>
        <authorList>
            <person name="Quandt C.A."/>
            <person name="Patterson W."/>
            <person name="Spatafora J.W."/>
        </authorList>
    </citation>
    <scope>NUCLEOTIDE SEQUENCE [LARGE SCALE GENOMIC DNA]</scope>
    <source>
        <strain evidence="2 3">CBS 113982</strain>
    </source>
</reference>
<dbReference type="Proteomes" id="UP000236621">
    <property type="component" value="Unassembled WGS sequence"/>
</dbReference>
<feature type="non-terminal residue" evidence="2">
    <location>
        <position position="1"/>
    </location>
</feature>
<sequence>AKARPRGPSVGRATSYASDHVLVAVPEEDAEGLEGAAAAGPHETDREALLGRSPRNSGDGPAVLQEMDATEPRWRRE</sequence>
<comment type="caution">
    <text evidence="2">The sequence shown here is derived from an EMBL/GenBank/DDBJ whole genome shotgun (WGS) entry which is preliminary data.</text>
</comment>
<dbReference type="EMBL" id="NRSZ01000904">
    <property type="protein sequence ID" value="PNY24371.1"/>
    <property type="molecule type" value="Genomic_DNA"/>
</dbReference>
<keyword evidence="3" id="KW-1185">Reference proteome</keyword>
<evidence type="ECO:0000313" key="2">
    <source>
        <dbReference type="EMBL" id="PNY24371.1"/>
    </source>
</evidence>
<name>A0A2K3QA64_9HYPO</name>
<protein>
    <submittedName>
        <fullName evidence="2">Uncharacterized protein</fullName>
    </submittedName>
</protein>
<gene>
    <name evidence="2" type="ORF">TCAP_05692</name>
</gene>
<evidence type="ECO:0000313" key="3">
    <source>
        <dbReference type="Proteomes" id="UP000236621"/>
    </source>
</evidence>
<dbReference type="AlphaFoldDB" id="A0A2K3QA64"/>
<proteinExistence type="predicted"/>